<name>A0A6J5RR83_9CAUD</name>
<protein>
    <submittedName>
        <fullName evidence="2">Uncharacterized protein</fullName>
    </submittedName>
</protein>
<proteinExistence type="predicted"/>
<evidence type="ECO:0000313" key="1">
    <source>
        <dbReference type="EMBL" id="CAB4181684.1"/>
    </source>
</evidence>
<evidence type="ECO:0000313" key="2">
    <source>
        <dbReference type="EMBL" id="CAB4196148.1"/>
    </source>
</evidence>
<sequence>MTIETQSPTSEQIAQHYSAAMDSVNLINGGKPEGMEDADWADTVARNKEHLKIMLAKDFWTNEDLKPLQDAAK</sequence>
<reference evidence="2" key="1">
    <citation type="submission" date="2020-05" db="EMBL/GenBank/DDBJ databases">
        <authorList>
            <person name="Chiriac C."/>
            <person name="Salcher M."/>
            <person name="Ghai R."/>
            <person name="Kavagutti S V."/>
        </authorList>
    </citation>
    <scope>NUCLEOTIDE SEQUENCE</scope>
</reference>
<dbReference type="EMBL" id="LR797013">
    <property type="protein sequence ID" value="CAB4181684.1"/>
    <property type="molecule type" value="Genomic_DNA"/>
</dbReference>
<organism evidence="2">
    <name type="scientific">uncultured Caudovirales phage</name>
    <dbReference type="NCBI Taxonomy" id="2100421"/>
    <lineage>
        <taxon>Viruses</taxon>
        <taxon>Duplodnaviria</taxon>
        <taxon>Heunggongvirae</taxon>
        <taxon>Uroviricota</taxon>
        <taxon>Caudoviricetes</taxon>
        <taxon>Peduoviridae</taxon>
        <taxon>Maltschvirus</taxon>
        <taxon>Maltschvirus maltsch</taxon>
    </lineage>
</organism>
<accession>A0A6J5RR83</accession>
<dbReference type="EMBL" id="LR797243">
    <property type="protein sequence ID" value="CAB4196148.1"/>
    <property type="molecule type" value="Genomic_DNA"/>
</dbReference>
<gene>
    <name evidence="1" type="ORF">UFOVP1068_58</name>
    <name evidence="2" type="ORF">UFOVP1300_60</name>
</gene>